<dbReference type="GO" id="GO:0005634">
    <property type="term" value="C:nucleus"/>
    <property type="evidence" value="ECO:0007669"/>
    <property type="project" value="UniProtKB-SubCell"/>
</dbReference>
<dbReference type="GO" id="GO:0005930">
    <property type="term" value="C:axoneme"/>
    <property type="evidence" value="ECO:0007669"/>
    <property type="project" value="UniProtKB-SubCell"/>
</dbReference>
<dbReference type="InterPro" id="IPR011047">
    <property type="entry name" value="Quinoprotein_ADH-like_sf"/>
</dbReference>
<comment type="caution">
    <text evidence="17">The sequence shown here is derived from an EMBL/GenBank/DDBJ whole genome shotgun (WGS) entry which is preliminary data.</text>
</comment>
<organism evidence="17 18">
    <name type="scientific">Engystomops pustulosus</name>
    <name type="common">Tungara frog</name>
    <name type="synonym">Physalaemus pustulosus</name>
    <dbReference type="NCBI Taxonomy" id="76066"/>
    <lineage>
        <taxon>Eukaryota</taxon>
        <taxon>Metazoa</taxon>
        <taxon>Chordata</taxon>
        <taxon>Craniata</taxon>
        <taxon>Vertebrata</taxon>
        <taxon>Euteleostomi</taxon>
        <taxon>Amphibia</taxon>
        <taxon>Batrachia</taxon>
        <taxon>Anura</taxon>
        <taxon>Neobatrachia</taxon>
        <taxon>Hyloidea</taxon>
        <taxon>Leptodactylidae</taxon>
        <taxon>Leiuperinae</taxon>
        <taxon>Engystomops</taxon>
    </lineage>
</organism>
<keyword evidence="18" id="KW-1185">Reference proteome</keyword>
<keyword evidence="6" id="KW-0963">Cytoplasm</keyword>
<comment type="subcellular location">
    <subcellularLocation>
        <location evidence="3">Cytoplasm</location>
        <location evidence="3">Cytoskeleton</location>
        <location evidence="3">Cilium axoneme</location>
    </subcellularLocation>
    <subcellularLocation>
        <location evidence="1">Cytoplasm</location>
        <location evidence="1">Cytoskeleton</location>
        <location evidence="1">Cilium basal body</location>
    </subcellularLocation>
    <subcellularLocation>
        <location evidence="4">Cytoplasmic vesicle</location>
    </subcellularLocation>
    <subcellularLocation>
        <location evidence="5">Golgi apparatus</location>
        <location evidence="5">trans-Golgi network</location>
    </subcellularLocation>
    <subcellularLocation>
        <location evidence="2">Nucleus</location>
    </subcellularLocation>
</comment>
<keyword evidence="7" id="KW-0597">Phosphoprotein</keyword>
<evidence type="ECO:0000313" key="18">
    <source>
        <dbReference type="Proteomes" id="UP000824782"/>
    </source>
</evidence>
<keyword evidence="13" id="KW-0966">Cell projection</keyword>
<evidence type="ECO:0000256" key="6">
    <source>
        <dbReference type="ARBA" id="ARBA00022490"/>
    </source>
</evidence>
<dbReference type="FunFam" id="2.130.10.10:FF:000309">
    <property type="entry name" value="WD repeat domain 11"/>
    <property type="match status" value="1"/>
</dbReference>
<evidence type="ECO:0000256" key="8">
    <source>
        <dbReference type="ARBA" id="ARBA00022574"/>
    </source>
</evidence>
<dbReference type="GO" id="GO:0005794">
    <property type="term" value="C:Golgi apparatus"/>
    <property type="evidence" value="ECO:0007669"/>
    <property type="project" value="UniProtKB-SubCell"/>
</dbReference>
<keyword evidence="10" id="KW-0333">Golgi apparatus</keyword>
<dbReference type="Proteomes" id="UP000824782">
    <property type="component" value="Unassembled WGS sequence"/>
</dbReference>
<dbReference type="Pfam" id="PF23752">
    <property type="entry name" value="Beta-prop_WDR11_2nd"/>
    <property type="match status" value="1"/>
</dbReference>
<feature type="domain" description="WDR11 second beta-propeller" evidence="16">
    <location>
        <begin position="49"/>
        <end position="179"/>
    </location>
</feature>
<evidence type="ECO:0000259" key="16">
    <source>
        <dbReference type="Pfam" id="PF23752"/>
    </source>
</evidence>
<evidence type="ECO:0000256" key="9">
    <source>
        <dbReference type="ARBA" id="ARBA00022737"/>
    </source>
</evidence>
<dbReference type="EMBL" id="WNYA01007440">
    <property type="protein sequence ID" value="KAG8541484.1"/>
    <property type="molecule type" value="Genomic_DNA"/>
</dbReference>
<keyword evidence="12" id="KW-0539">Nucleus</keyword>
<evidence type="ECO:0000313" key="17">
    <source>
        <dbReference type="EMBL" id="KAG8541483.1"/>
    </source>
</evidence>
<evidence type="ECO:0000256" key="5">
    <source>
        <dbReference type="ARBA" id="ARBA00004601"/>
    </source>
</evidence>
<keyword evidence="14" id="KW-0968">Cytoplasmic vesicle</keyword>
<dbReference type="PANTHER" id="PTHR14593">
    <property type="entry name" value="WD REPEAT-CONTAINING PROTEIN 11"/>
    <property type="match status" value="1"/>
</dbReference>
<evidence type="ECO:0000256" key="12">
    <source>
        <dbReference type="ARBA" id="ARBA00023242"/>
    </source>
</evidence>
<dbReference type="InterPro" id="IPR039694">
    <property type="entry name" value="WDR11"/>
</dbReference>
<accession>A0AAV6Z6E6</accession>
<gene>
    <name evidence="17" type="ORF">GDO81_028929</name>
</gene>
<dbReference type="EMBL" id="WNYA01007440">
    <property type="protein sequence ID" value="KAG8541483.1"/>
    <property type="molecule type" value="Genomic_DNA"/>
</dbReference>
<evidence type="ECO:0000256" key="3">
    <source>
        <dbReference type="ARBA" id="ARBA00004430"/>
    </source>
</evidence>
<reference evidence="17" key="1">
    <citation type="thesis" date="2020" institute="ProQuest LLC" country="789 East Eisenhower Parkway, Ann Arbor, MI, USA">
        <title>Comparative Genomics and Chromosome Evolution.</title>
        <authorList>
            <person name="Mudd A.B."/>
        </authorList>
    </citation>
    <scope>NUCLEOTIDE SEQUENCE</scope>
    <source>
        <strain evidence="17">237g6f4</strain>
        <tissue evidence="17">Blood</tissue>
    </source>
</reference>
<dbReference type="AlphaFoldDB" id="A0AAV6Z6E6"/>
<keyword evidence="11" id="KW-0206">Cytoskeleton</keyword>
<keyword evidence="9" id="KW-0677">Repeat</keyword>
<evidence type="ECO:0000256" key="11">
    <source>
        <dbReference type="ARBA" id="ARBA00023212"/>
    </source>
</evidence>
<evidence type="ECO:0000256" key="15">
    <source>
        <dbReference type="ARBA" id="ARBA00070583"/>
    </source>
</evidence>
<sequence length="192" mass="21257">MIAGQSLSESPQSGSSPEVHLKFLLTGLLSGLPQPPFVVRMCPPLTTKNIAQYKPLLAVGTSNGSVFVYDLTSGLLHKELNIHSCEVRGIEWTSLTSFLSFATSTPNNLGLVRNELQLVDLLTGRSMAFRGERGNDEQAMEMIKVSHLKQYLVVVFKDKPMELWDIRTCTLLREMSKVFPTVTALVRSVSEC</sequence>
<proteinExistence type="predicted"/>
<dbReference type="SUPFAM" id="SSF50998">
    <property type="entry name" value="Quinoprotein alcohol dehydrogenase-like"/>
    <property type="match status" value="1"/>
</dbReference>
<evidence type="ECO:0000256" key="7">
    <source>
        <dbReference type="ARBA" id="ARBA00022553"/>
    </source>
</evidence>
<evidence type="ECO:0000256" key="2">
    <source>
        <dbReference type="ARBA" id="ARBA00004123"/>
    </source>
</evidence>
<dbReference type="InterPro" id="IPR057853">
    <property type="entry name" value="Beta-prop_WDR11_2nd"/>
</dbReference>
<name>A0AAV6Z6E6_ENGPU</name>
<dbReference type="PANTHER" id="PTHR14593:SF5">
    <property type="entry name" value="WD REPEAT-CONTAINING PROTEIN 11"/>
    <property type="match status" value="1"/>
</dbReference>
<dbReference type="Gene3D" id="2.130.10.10">
    <property type="entry name" value="YVTN repeat-like/Quinoprotein amine dehydrogenase"/>
    <property type="match status" value="1"/>
</dbReference>
<evidence type="ECO:0000256" key="14">
    <source>
        <dbReference type="ARBA" id="ARBA00023329"/>
    </source>
</evidence>
<evidence type="ECO:0000256" key="10">
    <source>
        <dbReference type="ARBA" id="ARBA00023034"/>
    </source>
</evidence>
<evidence type="ECO:0000256" key="13">
    <source>
        <dbReference type="ARBA" id="ARBA00023273"/>
    </source>
</evidence>
<protein>
    <recommendedName>
        <fullName evidence="15">WD repeat-containing protein 11</fullName>
    </recommendedName>
</protein>
<dbReference type="InterPro" id="IPR015943">
    <property type="entry name" value="WD40/YVTN_repeat-like_dom_sf"/>
</dbReference>
<dbReference type="GO" id="GO:0031410">
    <property type="term" value="C:cytoplasmic vesicle"/>
    <property type="evidence" value="ECO:0007669"/>
    <property type="project" value="UniProtKB-SubCell"/>
</dbReference>
<evidence type="ECO:0000256" key="1">
    <source>
        <dbReference type="ARBA" id="ARBA00004120"/>
    </source>
</evidence>
<keyword evidence="8" id="KW-0853">WD repeat</keyword>
<evidence type="ECO:0000256" key="4">
    <source>
        <dbReference type="ARBA" id="ARBA00004541"/>
    </source>
</evidence>